<evidence type="ECO:0000259" key="2">
    <source>
        <dbReference type="PROSITE" id="PS50110"/>
    </source>
</evidence>
<dbReference type="OrthoDB" id="9787344at2"/>
<dbReference type="Gene3D" id="2.40.50.1020">
    <property type="entry name" value="LytTr DNA-binding domain"/>
    <property type="match status" value="1"/>
</dbReference>
<feature type="domain" description="HTH LytTR-type" evidence="3">
    <location>
        <begin position="127"/>
        <end position="226"/>
    </location>
</feature>
<dbReference type="PROSITE" id="PS50930">
    <property type="entry name" value="HTH_LYTTR"/>
    <property type="match status" value="1"/>
</dbReference>
<proteinExistence type="predicted"/>
<dbReference type="PANTHER" id="PTHR37299:SF1">
    <property type="entry name" value="STAGE 0 SPORULATION PROTEIN A HOMOLOG"/>
    <property type="match status" value="1"/>
</dbReference>
<dbReference type="PANTHER" id="PTHR37299">
    <property type="entry name" value="TRANSCRIPTIONAL REGULATOR-RELATED"/>
    <property type="match status" value="1"/>
</dbReference>
<keyword evidence="5" id="KW-1185">Reference proteome</keyword>
<feature type="modified residue" description="4-aspartylphosphate" evidence="1">
    <location>
        <position position="53"/>
    </location>
</feature>
<dbReference type="EMBL" id="FNAI01000009">
    <property type="protein sequence ID" value="SDE80141.1"/>
    <property type="molecule type" value="Genomic_DNA"/>
</dbReference>
<dbReference type="SUPFAM" id="SSF52172">
    <property type="entry name" value="CheY-like"/>
    <property type="match status" value="1"/>
</dbReference>
<protein>
    <submittedName>
        <fullName evidence="4">Two component transcriptional regulator, LytTR family</fullName>
    </submittedName>
</protein>
<keyword evidence="1" id="KW-0597">Phosphoprotein</keyword>
<name>A0A1G7FW97_9SPHI</name>
<evidence type="ECO:0000313" key="5">
    <source>
        <dbReference type="Proteomes" id="UP000199072"/>
    </source>
</evidence>
<evidence type="ECO:0000313" key="4">
    <source>
        <dbReference type="EMBL" id="SDE80141.1"/>
    </source>
</evidence>
<dbReference type="InterPro" id="IPR007492">
    <property type="entry name" value="LytTR_DNA-bd_dom"/>
</dbReference>
<dbReference type="Pfam" id="PF00072">
    <property type="entry name" value="Response_reg"/>
    <property type="match status" value="1"/>
</dbReference>
<dbReference type="InterPro" id="IPR046947">
    <property type="entry name" value="LytR-like"/>
</dbReference>
<dbReference type="InterPro" id="IPR011006">
    <property type="entry name" value="CheY-like_superfamily"/>
</dbReference>
<dbReference type="GO" id="GO:0000156">
    <property type="term" value="F:phosphorelay response regulator activity"/>
    <property type="evidence" value="ECO:0007669"/>
    <property type="project" value="InterPro"/>
</dbReference>
<dbReference type="SMART" id="SM00850">
    <property type="entry name" value="LytTR"/>
    <property type="match status" value="1"/>
</dbReference>
<dbReference type="PROSITE" id="PS50110">
    <property type="entry name" value="RESPONSE_REGULATORY"/>
    <property type="match status" value="1"/>
</dbReference>
<sequence>MKCVILDDEPLAHQVLEHYIAETPGLTLLAKFRNAMEAFEYLGKHQADLLFLDIEMPLVNGITFLKALSNPPRTIFTTAYKQYAYDGFELDAVDYLLKPFSFERFTKAVQKVKGDLDTAEGDLLNTLLVKDKQGSQIIKQQDIIYVEGCRDYVKIITQERQHIIYHTLKGILEKLNPNYFIQTHRSYIVNKTFISRIQPDNIILSNQSFIPVGQLYKKELLKRMGS</sequence>
<evidence type="ECO:0000256" key="1">
    <source>
        <dbReference type="PROSITE-ProRule" id="PRU00169"/>
    </source>
</evidence>
<dbReference type="AlphaFoldDB" id="A0A1G7FW97"/>
<gene>
    <name evidence="4" type="ORF">SAMN05216464_109244</name>
</gene>
<dbReference type="GO" id="GO:0003677">
    <property type="term" value="F:DNA binding"/>
    <property type="evidence" value="ECO:0007669"/>
    <property type="project" value="InterPro"/>
</dbReference>
<dbReference type="Proteomes" id="UP000199072">
    <property type="component" value="Unassembled WGS sequence"/>
</dbReference>
<feature type="domain" description="Response regulatory" evidence="2">
    <location>
        <begin position="2"/>
        <end position="113"/>
    </location>
</feature>
<dbReference type="STRING" id="1391627.SAMN05216464_109244"/>
<dbReference type="SMART" id="SM00448">
    <property type="entry name" value="REC"/>
    <property type="match status" value="1"/>
</dbReference>
<evidence type="ECO:0000259" key="3">
    <source>
        <dbReference type="PROSITE" id="PS50930"/>
    </source>
</evidence>
<organism evidence="4 5">
    <name type="scientific">Mucilaginibacter pineti</name>
    <dbReference type="NCBI Taxonomy" id="1391627"/>
    <lineage>
        <taxon>Bacteria</taxon>
        <taxon>Pseudomonadati</taxon>
        <taxon>Bacteroidota</taxon>
        <taxon>Sphingobacteriia</taxon>
        <taxon>Sphingobacteriales</taxon>
        <taxon>Sphingobacteriaceae</taxon>
        <taxon>Mucilaginibacter</taxon>
    </lineage>
</organism>
<dbReference type="Gene3D" id="3.40.50.2300">
    <property type="match status" value="1"/>
</dbReference>
<reference evidence="4 5" key="1">
    <citation type="submission" date="2016-10" db="EMBL/GenBank/DDBJ databases">
        <authorList>
            <person name="de Groot N.N."/>
        </authorList>
    </citation>
    <scope>NUCLEOTIDE SEQUENCE [LARGE SCALE GENOMIC DNA]</scope>
    <source>
        <strain evidence="4 5">47C3B</strain>
    </source>
</reference>
<accession>A0A1G7FW97</accession>
<dbReference type="Pfam" id="PF04397">
    <property type="entry name" value="LytTR"/>
    <property type="match status" value="1"/>
</dbReference>
<dbReference type="RefSeq" id="WP_091151684.1">
    <property type="nucleotide sequence ID" value="NZ_FNAI01000009.1"/>
</dbReference>
<dbReference type="InterPro" id="IPR001789">
    <property type="entry name" value="Sig_transdc_resp-reg_receiver"/>
</dbReference>